<dbReference type="EMBL" id="BSYO01000018">
    <property type="protein sequence ID" value="GMH17943.1"/>
    <property type="molecule type" value="Genomic_DNA"/>
</dbReference>
<sequence length="76" mass="8711">MGVVITKIGIEHYKVSQSSCLPALLVFVPCFSMAVVMDFGQHFCLKDDGQFCITVWFAEIDRLIWRLTMIWQGLAR</sequence>
<accession>A0AAD3SU16</accession>
<comment type="caution">
    <text evidence="1">The sequence shown here is derived from an EMBL/GenBank/DDBJ whole genome shotgun (WGS) entry which is preliminary data.</text>
</comment>
<proteinExistence type="predicted"/>
<name>A0AAD3SU16_NEPGR</name>
<gene>
    <name evidence="1" type="ORF">Nepgr_019784</name>
</gene>
<reference evidence="1" key="1">
    <citation type="submission" date="2023-05" db="EMBL/GenBank/DDBJ databases">
        <title>Nepenthes gracilis genome sequencing.</title>
        <authorList>
            <person name="Fukushima K."/>
        </authorList>
    </citation>
    <scope>NUCLEOTIDE SEQUENCE</scope>
    <source>
        <strain evidence="1">SING2019-196</strain>
    </source>
</reference>
<organism evidence="1 2">
    <name type="scientific">Nepenthes gracilis</name>
    <name type="common">Slender pitcher plant</name>
    <dbReference type="NCBI Taxonomy" id="150966"/>
    <lineage>
        <taxon>Eukaryota</taxon>
        <taxon>Viridiplantae</taxon>
        <taxon>Streptophyta</taxon>
        <taxon>Embryophyta</taxon>
        <taxon>Tracheophyta</taxon>
        <taxon>Spermatophyta</taxon>
        <taxon>Magnoliopsida</taxon>
        <taxon>eudicotyledons</taxon>
        <taxon>Gunneridae</taxon>
        <taxon>Pentapetalae</taxon>
        <taxon>Caryophyllales</taxon>
        <taxon>Nepenthaceae</taxon>
        <taxon>Nepenthes</taxon>
    </lineage>
</organism>
<evidence type="ECO:0000313" key="2">
    <source>
        <dbReference type="Proteomes" id="UP001279734"/>
    </source>
</evidence>
<dbReference type="AlphaFoldDB" id="A0AAD3SU16"/>
<protein>
    <submittedName>
        <fullName evidence="1">Uncharacterized protein</fullName>
    </submittedName>
</protein>
<evidence type="ECO:0000313" key="1">
    <source>
        <dbReference type="EMBL" id="GMH17943.1"/>
    </source>
</evidence>
<keyword evidence="2" id="KW-1185">Reference proteome</keyword>
<dbReference type="Proteomes" id="UP001279734">
    <property type="component" value="Unassembled WGS sequence"/>
</dbReference>